<proteinExistence type="predicted"/>
<evidence type="ECO:0008006" key="3">
    <source>
        <dbReference type="Google" id="ProtNLM"/>
    </source>
</evidence>
<evidence type="ECO:0000313" key="2">
    <source>
        <dbReference type="EMBL" id="GAH94267.1"/>
    </source>
</evidence>
<feature type="transmembrane region" description="Helical" evidence="1">
    <location>
        <begin position="12"/>
        <end position="32"/>
    </location>
</feature>
<dbReference type="PROSITE" id="PS51257">
    <property type="entry name" value="PROKAR_LIPOPROTEIN"/>
    <property type="match status" value="1"/>
</dbReference>
<keyword evidence="1" id="KW-0472">Membrane</keyword>
<dbReference type="AlphaFoldDB" id="X1JJL2"/>
<reference evidence="2" key="1">
    <citation type="journal article" date="2014" name="Front. Microbiol.">
        <title>High frequency of phylogenetically diverse reductive dehalogenase-homologous genes in deep subseafloor sedimentary metagenomes.</title>
        <authorList>
            <person name="Kawai M."/>
            <person name="Futagami T."/>
            <person name="Toyoda A."/>
            <person name="Takaki Y."/>
            <person name="Nishi S."/>
            <person name="Hori S."/>
            <person name="Arai W."/>
            <person name="Tsubouchi T."/>
            <person name="Morono Y."/>
            <person name="Uchiyama I."/>
            <person name="Ito T."/>
            <person name="Fujiyama A."/>
            <person name="Inagaki F."/>
            <person name="Takami H."/>
        </authorList>
    </citation>
    <scope>NUCLEOTIDE SEQUENCE</scope>
    <source>
        <strain evidence="2">Expedition CK06-06</strain>
    </source>
</reference>
<sequence>MTSARLRKNASNIFKIFIIHLITIILLSFILLTSCKIRDNPDEQIIDYSDYKNKSSLYLFDYEKIVLESTGSIDVKIENCNLYLDIYEDLVILGEVKNDSKVNKTNIEITIDFYNKGGEKIISAAIPAHINYLRGGSRLPFYYYLTEREKYIDISKIKIGVNYKNCYERFEGNPIVENESYYYKEDYLVIEGKVINIGEGKIRNLKLFCTFYNDKNQVVFIKQCYLTREEMTAEEEQKFTLKVLLDEYLPVFTHWRFEVFFEDEIKTPA</sequence>
<organism evidence="2">
    <name type="scientific">marine sediment metagenome</name>
    <dbReference type="NCBI Taxonomy" id="412755"/>
    <lineage>
        <taxon>unclassified sequences</taxon>
        <taxon>metagenomes</taxon>
        <taxon>ecological metagenomes</taxon>
    </lineage>
</organism>
<evidence type="ECO:0000256" key="1">
    <source>
        <dbReference type="SAM" id="Phobius"/>
    </source>
</evidence>
<gene>
    <name evidence="2" type="ORF">S06H3_00757</name>
</gene>
<keyword evidence="1" id="KW-0812">Transmembrane</keyword>
<accession>X1JJL2</accession>
<protein>
    <recommendedName>
        <fullName evidence="3">DUF2393 domain-containing protein</fullName>
    </recommendedName>
</protein>
<dbReference type="EMBL" id="BARV01000155">
    <property type="protein sequence ID" value="GAH94267.1"/>
    <property type="molecule type" value="Genomic_DNA"/>
</dbReference>
<keyword evidence="1" id="KW-1133">Transmembrane helix</keyword>
<comment type="caution">
    <text evidence="2">The sequence shown here is derived from an EMBL/GenBank/DDBJ whole genome shotgun (WGS) entry which is preliminary data.</text>
</comment>
<name>X1JJL2_9ZZZZ</name>